<keyword evidence="2" id="KW-1185">Reference proteome</keyword>
<dbReference type="EMBL" id="QJNS01000056">
    <property type="protein sequence ID" value="RYO90449.1"/>
    <property type="molecule type" value="Genomic_DNA"/>
</dbReference>
<evidence type="ECO:0000313" key="1">
    <source>
        <dbReference type="EMBL" id="RYO90449.1"/>
    </source>
</evidence>
<gene>
    <name evidence="1" type="ORF">DL762_002653</name>
</gene>
<sequence length="99" mass="10668">MGRTTVRDDNSILAGHDNVTAATTPSIIITFPTWDNRHRNVCLTTALIGSSSTATTLTIIGPSASSPAATTTIDYPVDGTLNPDLRTHIDHRRADNHDW</sequence>
<comment type="caution">
    <text evidence="1">The sequence shown here is derived from an EMBL/GenBank/DDBJ whole genome shotgun (WGS) entry which is preliminary data.</text>
</comment>
<proteinExistence type="predicted"/>
<reference evidence="1 2" key="1">
    <citation type="submission" date="2018-06" db="EMBL/GenBank/DDBJ databases">
        <title>Complete Genomes of Monosporascus.</title>
        <authorList>
            <person name="Robinson A.J."/>
            <person name="Natvig D.O."/>
        </authorList>
    </citation>
    <scope>NUCLEOTIDE SEQUENCE [LARGE SCALE GENOMIC DNA]</scope>
    <source>
        <strain evidence="1 2">CBS 609.92</strain>
    </source>
</reference>
<organism evidence="1 2">
    <name type="scientific">Monosporascus cannonballus</name>
    <dbReference type="NCBI Taxonomy" id="155416"/>
    <lineage>
        <taxon>Eukaryota</taxon>
        <taxon>Fungi</taxon>
        <taxon>Dikarya</taxon>
        <taxon>Ascomycota</taxon>
        <taxon>Pezizomycotina</taxon>
        <taxon>Sordariomycetes</taxon>
        <taxon>Xylariomycetidae</taxon>
        <taxon>Xylariales</taxon>
        <taxon>Xylariales incertae sedis</taxon>
        <taxon>Monosporascus</taxon>
    </lineage>
</organism>
<protein>
    <submittedName>
        <fullName evidence="1">Uncharacterized protein</fullName>
    </submittedName>
</protein>
<accession>A0ABY0HCS7</accession>
<name>A0ABY0HCS7_9PEZI</name>
<dbReference type="Proteomes" id="UP000294003">
    <property type="component" value="Unassembled WGS sequence"/>
</dbReference>
<evidence type="ECO:0000313" key="2">
    <source>
        <dbReference type="Proteomes" id="UP000294003"/>
    </source>
</evidence>